<dbReference type="RefSeq" id="WP_274232708.1">
    <property type="nucleotide sequence ID" value="NZ_BAABHQ010000001.1"/>
</dbReference>
<feature type="domain" description="Galactose oxidase-like Early set" evidence="3">
    <location>
        <begin position="381"/>
        <end position="473"/>
    </location>
</feature>
<dbReference type="InterPro" id="IPR009880">
    <property type="entry name" value="Glyoxal_oxidase_N"/>
</dbReference>
<dbReference type="Proteomes" id="UP001500457">
    <property type="component" value="Unassembled WGS sequence"/>
</dbReference>
<accession>A0ABP9DWZ3</accession>
<dbReference type="EMBL" id="BAABHQ010000001">
    <property type="protein sequence ID" value="GAA4862540.1"/>
    <property type="molecule type" value="Genomic_DNA"/>
</dbReference>
<dbReference type="Gene3D" id="2.60.40.10">
    <property type="entry name" value="Immunoglobulins"/>
    <property type="match status" value="1"/>
</dbReference>
<dbReference type="Pfam" id="PF07250">
    <property type="entry name" value="Glyoxal_oxid_N"/>
    <property type="match status" value="1"/>
</dbReference>
<proteinExistence type="predicted"/>
<dbReference type="InterPro" id="IPR006652">
    <property type="entry name" value="Kelch_1"/>
</dbReference>
<dbReference type="InterPro" id="IPR013783">
    <property type="entry name" value="Ig-like_fold"/>
</dbReference>
<dbReference type="InterPro" id="IPR015202">
    <property type="entry name" value="GO-like_E_set"/>
</dbReference>
<sequence length="670" mass="71666">MPDDPAQQGRWDPVFALPDVAIHAAVLPTGQVLAWGRRKDPAGSMHQQGCAPFLWDPATGATTSTSEPERADGRPVNLFCSGHAFLADGRLLVAGGHITDGDGLDQACLYDPWQGDWTPLPDLRSGRWYPSAVTLADGRVLVISGSHQDGPHQPIEEVPEIWDGTSWRPTRDFRGLPLYPRVHVLPDQRVLMAGSNAPTTILDTAGPGDWTDAGVRAQGERQYGPSVMYEPGKVIYLGGGNDADSRRPTAACEKIDLTSAAPAWEPAASMAFRRRQHNATLLPDGTVLVTGGTSGPDFNDLTPGAPVHAAELWDPRTDSWTTLAAEEVDRCYHASAVLLPDATVLSAGGGEFVEGGADNRPEDTHRDAQVFHPPYLFRGPRPVITAAPDEVVLGGDFEVQTDGPPIAAVTLVRLSSATHTVNADQRFLRLEHVGDGGTLAVTAPASSAECPPGYYMVFAISDEGVPSPARIVPVVGAAPAAATESAVVDEPGRPARRREVRAGTAVTVGLTAQCPYGLGPCWGGAYSALEHLDDVAHVEPVPNQVDQTAQVTLTHRGLPDLVGWPEQFARWANASYFFRGVEVTVTGTLVDGDLSLEAGGTVPLRPVRPGTQLSWDLRRRRRRPLTTREREAHRRLVELRPRGAVSVTGPLLLVRGRPVLSVREFGTAGP</sequence>
<evidence type="ECO:0000313" key="4">
    <source>
        <dbReference type="EMBL" id="GAA4862540.1"/>
    </source>
</evidence>
<keyword evidence="1" id="KW-0732">Signal</keyword>
<dbReference type="Gene3D" id="2.130.10.80">
    <property type="entry name" value="Galactose oxidase/kelch, beta-propeller"/>
    <property type="match status" value="1"/>
</dbReference>
<dbReference type="CDD" id="cd02851">
    <property type="entry name" value="E_set_GO_C"/>
    <property type="match status" value="1"/>
</dbReference>
<dbReference type="InterPro" id="IPR014756">
    <property type="entry name" value="Ig_E-set"/>
</dbReference>
<dbReference type="InterPro" id="IPR037293">
    <property type="entry name" value="Gal_Oxidase_central_sf"/>
</dbReference>
<dbReference type="SMART" id="SM00612">
    <property type="entry name" value="Kelch"/>
    <property type="match status" value="3"/>
</dbReference>
<evidence type="ECO:0000259" key="3">
    <source>
        <dbReference type="Pfam" id="PF09118"/>
    </source>
</evidence>
<dbReference type="PANTHER" id="PTHR32208:SF21">
    <property type="entry name" value="LOW QUALITY PROTEIN: ALDEHYDE OXIDASE GLOX-LIKE"/>
    <property type="match status" value="1"/>
</dbReference>
<keyword evidence="5" id="KW-1185">Reference proteome</keyword>
<dbReference type="Pfam" id="PF09118">
    <property type="entry name" value="GO-like_E_set"/>
    <property type="match status" value="1"/>
</dbReference>
<name>A0ABP9DWZ3_9PSEU</name>
<dbReference type="PANTHER" id="PTHR32208">
    <property type="entry name" value="SECRETED PROTEIN-RELATED"/>
    <property type="match status" value="1"/>
</dbReference>
<comment type="caution">
    <text evidence="4">The sequence shown here is derived from an EMBL/GenBank/DDBJ whole genome shotgun (WGS) entry which is preliminary data.</text>
</comment>
<organism evidence="4 5">
    <name type="scientific">Actinomycetospora straminea</name>
    <dbReference type="NCBI Taxonomy" id="663607"/>
    <lineage>
        <taxon>Bacteria</taxon>
        <taxon>Bacillati</taxon>
        <taxon>Actinomycetota</taxon>
        <taxon>Actinomycetes</taxon>
        <taxon>Pseudonocardiales</taxon>
        <taxon>Pseudonocardiaceae</taxon>
        <taxon>Actinomycetospora</taxon>
    </lineage>
</organism>
<dbReference type="InterPro" id="IPR011043">
    <property type="entry name" value="Gal_Oxase/kelch_b-propeller"/>
</dbReference>
<feature type="domain" description="Glyoxal oxidase N-terminal" evidence="2">
    <location>
        <begin position="248"/>
        <end position="375"/>
    </location>
</feature>
<evidence type="ECO:0000256" key="1">
    <source>
        <dbReference type="ARBA" id="ARBA00022729"/>
    </source>
</evidence>
<evidence type="ECO:0008006" key="6">
    <source>
        <dbReference type="Google" id="ProtNLM"/>
    </source>
</evidence>
<evidence type="ECO:0000313" key="5">
    <source>
        <dbReference type="Proteomes" id="UP001500457"/>
    </source>
</evidence>
<evidence type="ECO:0000259" key="2">
    <source>
        <dbReference type="Pfam" id="PF07250"/>
    </source>
</evidence>
<gene>
    <name evidence="4" type="ORF">GCM10023203_07730</name>
</gene>
<dbReference type="SUPFAM" id="SSF50965">
    <property type="entry name" value="Galactose oxidase, central domain"/>
    <property type="match status" value="1"/>
</dbReference>
<dbReference type="SUPFAM" id="SSF81296">
    <property type="entry name" value="E set domains"/>
    <property type="match status" value="1"/>
</dbReference>
<reference evidence="5" key="1">
    <citation type="journal article" date="2019" name="Int. J. Syst. Evol. Microbiol.">
        <title>The Global Catalogue of Microorganisms (GCM) 10K type strain sequencing project: providing services to taxonomists for standard genome sequencing and annotation.</title>
        <authorList>
            <consortium name="The Broad Institute Genomics Platform"/>
            <consortium name="The Broad Institute Genome Sequencing Center for Infectious Disease"/>
            <person name="Wu L."/>
            <person name="Ma J."/>
        </authorList>
    </citation>
    <scope>NUCLEOTIDE SEQUENCE [LARGE SCALE GENOMIC DNA]</scope>
    <source>
        <strain evidence="5">JCM 17983</strain>
    </source>
</reference>
<protein>
    <recommendedName>
        <fullName evidence="6">Galactose oxidase-like Early set domain-containing protein</fullName>
    </recommendedName>
</protein>